<organism evidence="1">
    <name type="scientific">uncultured Caudovirales phage</name>
    <dbReference type="NCBI Taxonomy" id="2100421"/>
    <lineage>
        <taxon>Viruses</taxon>
        <taxon>Duplodnaviria</taxon>
        <taxon>Heunggongvirae</taxon>
        <taxon>Uroviricota</taxon>
        <taxon>Caudoviricetes</taxon>
        <taxon>Peduoviridae</taxon>
        <taxon>Maltschvirus</taxon>
        <taxon>Maltschvirus maltsch</taxon>
    </lineage>
</organism>
<proteinExistence type="predicted"/>
<gene>
    <name evidence="1" type="ORF">UFOVP1469_35</name>
    <name evidence="2" type="ORF">UFOVP1556_17</name>
</gene>
<dbReference type="EMBL" id="LR798400">
    <property type="protein sequence ID" value="CAB5229235.1"/>
    <property type="molecule type" value="Genomic_DNA"/>
</dbReference>
<evidence type="ECO:0000313" key="1">
    <source>
        <dbReference type="EMBL" id="CAB4214969.1"/>
    </source>
</evidence>
<accession>A0A6J5SKN1</accession>
<sequence length="285" mass="29663">MSLLLALQSGGTPTHSATGVLVGPGAAVVGSANRFRAHASTGALVGSGSTIAGSANHSPAAVPHTTTGALTGPGSVVVGVSSRFRAHPTTGVLMGAGAVWDVAFWDTGLWSTGAVLSGTALYNALHSTTGTLTGAGSTVSGAAKRFVLHDTNGSLVGLGSSVNGAVTRFRAYDTTGNLTGAGSVITGESLKTSIFITDFHDGDYLKKRIKKERKAATRRKDQIKDAYEILVEGRPAVAAEIVKPYISRTAENPIDFESFMADLERVEWLWKEYIEMDDEEVIALL</sequence>
<dbReference type="EMBL" id="LR797418">
    <property type="protein sequence ID" value="CAB4214969.1"/>
    <property type="molecule type" value="Genomic_DNA"/>
</dbReference>
<protein>
    <submittedName>
        <fullName evidence="1">Uncharacterized protein</fullName>
    </submittedName>
</protein>
<name>A0A6J5SKN1_9CAUD</name>
<evidence type="ECO:0000313" key="2">
    <source>
        <dbReference type="EMBL" id="CAB5229235.1"/>
    </source>
</evidence>
<reference evidence="1" key="1">
    <citation type="submission" date="2020-05" db="EMBL/GenBank/DDBJ databases">
        <authorList>
            <person name="Chiriac C."/>
            <person name="Salcher M."/>
            <person name="Ghai R."/>
            <person name="Kavagutti S V."/>
        </authorList>
    </citation>
    <scope>NUCLEOTIDE SEQUENCE</scope>
</reference>